<dbReference type="PROSITE" id="PS50943">
    <property type="entry name" value="HTH_CROC1"/>
    <property type="match status" value="1"/>
</dbReference>
<proteinExistence type="predicted"/>
<dbReference type="InterPro" id="IPR001387">
    <property type="entry name" value="Cro/C1-type_HTH"/>
</dbReference>
<dbReference type="GeneID" id="66348185"/>
<organism evidence="2 3">
    <name type="scientific">Apilactobacillus kunkeei DSM 12361 = ATCC 700308</name>
    <dbReference type="NCBI Taxonomy" id="1423768"/>
    <lineage>
        <taxon>Bacteria</taxon>
        <taxon>Bacillati</taxon>
        <taxon>Bacillota</taxon>
        <taxon>Bacilli</taxon>
        <taxon>Lactobacillales</taxon>
        <taxon>Lactobacillaceae</taxon>
        <taxon>Apilactobacillus</taxon>
    </lineage>
</organism>
<comment type="caution">
    <text evidence="2">The sequence shown here is derived from an EMBL/GenBank/DDBJ whole genome shotgun (WGS) entry which is preliminary data.</text>
</comment>
<name>A0A0R1FM70_9LACO</name>
<dbReference type="CDD" id="cd00093">
    <property type="entry name" value="HTH_XRE"/>
    <property type="match status" value="1"/>
</dbReference>
<dbReference type="EMBL" id="AZCK01000012">
    <property type="protein sequence ID" value="KRK23014.1"/>
    <property type="molecule type" value="Genomic_DNA"/>
</dbReference>
<accession>A0A0R1FM70</accession>
<gene>
    <name evidence="2" type="ORF">FD43_GL000329</name>
</gene>
<dbReference type="SUPFAM" id="SSF47413">
    <property type="entry name" value="lambda repressor-like DNA-binding domains"/>
    <property type="match status" value="1"/>
</dbReference>
<evidence type="ECO:0000259" key="1">
    <source>
        <dbReference type="PROSITE" id="PS50943"/>
    </source>
</evidence>
<dbReference type="Gene3D" id="1.10.260.40">
    <property type="entry name" value="lambda repressor-like DNA-binding domains"/>
    <property type="match status" value="1"/>
</dbReference>
<dbReference type="GO" id="GO:0003677">
    <property type="term" value="F:DNA binding"/>
    <property type="evidence" value="ECO:0007669"/>
    <property type="project" value="InterPro"/>
</dbReference>
<dbReference type="Proteomes" id="UP000051794">
    <property type="component" value="Unassembled WGS sequence"/>
</dbReference>
<dbReference type="Pfam" id="PF01381">
    <property type="entry name" value="HTH_3"/>
    <property type="match status" value="1"/>
</dbReference>
<dbReference type="AlphaFoldDB" id="A0A0R1FM70"/>
<evidence type="ECO:0000313" key="2">
    <source>
        <dbReference type="EMBL" id="KRK23014.1"/>
    </source>
</evidence>
<sequence>MERDNSINVSFLSNTILQTRKNLGKTQEEFGNLFHPKANKGNISKWEKGKSIPSDERLDEISKLSGYSKEELLNGSLKDKIQSLISFALSYSADKYNSDLKKEMSYEDKSFLRAASEINSLFLNDSFVRYPKGFRVKDFNNLTQKENEVLSNYFSQNIEEAEKYYLKLSLERAKGAGVSPKDRNILMFIIRDVVENHFAEYTPDNKGLLNLVRNSIEDIYADKIYKLIYVVNREHRSVRVAKNINPSLEKQINNILYDTEKKIDKLYKEFNIKD</sequence>
<dbReference type="PATRIC" id="fig|1423768.3.peg.40"/>
<protein>
    <recommendedName>
        <fullName evidence="1">HTH cro/C1-type domain-containing protein</fullName>
    </recommendedName>
</protein>
<feature type="domain" description="HTH cro/C1-type" evidence="1">
    <location>
        <begin position="16"/>
        <end position="72"/>
    </location>
</feature>
<reference evidence="2 3" key="1">
    <citation type="journal article" date="2015" name="Genome Announc.">
        <title>Expanding the biotechnology potential of lactobacilli through comparative genomics of 213 strains and associated genera.</title>
        <authorList>
            <person name="Sun Z."/>
            <person name="Harris H.M."/>
            <person name="McCann A."/>
            <person name="Guo C."/>
            <person name="Argimon S."/>
            <person name="Zhang W."/>
            <person name="Yang X."/>
            <person name="Jeffery I.B."/>
            <person name="Cooney J.C."/>
            <person name="Kagawa T.F."/>
            <person name="Liu W."/>
            <person name="Song Y."/>
            <person name="Salvetti E."/>
            <person name="Wrobel A."/>
            <person name="Rasinkangas P."/>
            <person name="Parkhill J."/>
            <person name="Rea M.C."/>
            <person name="O'Sullivan O."/>
            <person name="Ritari J."/>
            <person name="Douillard F.P."/>
            <person name="Paul Ross R."/>
            <person name="Yang R."/>
            <person name="Briner A.E."/>
            <person name="Felis G.E."/>
            <person name="de Vos W.M."/>
            <person name="Barrangou R."/>
            <person name="Klaenhammer T.R."/>
            <person name="Caufield P.W."/>
            <person name="Cui Y."/>
            <person name="Zhang H."/>
            <person name="O'Toole P.W."/>
        </authorList>
    </citation>
    <scope>NUCLEOTIDE SEQUENCE [LARGE SCALE GENOMIC DNA]</scope>
    <source>
        <strain evidence="2 3">DSM 12361</strain>
    </source>
</reference>
<dbReference type="RefSeq" id="WP_054449492.1">
    <property type="nucleotide sequence ID" value="NZ_AZCK01000012.1"/>
</dbReference>
<dbReference type="InterPro" id="IPR010982">
    <property type="entry name" value="Lambda_DNA-bd_dom_sf"/>
</dbReference>
<evidence type="ECO:0000313" key="3">
    <source>
        <dbReference type="Proteomes" id="UP000051794"/>
    </source>
</evidence>